<evidence type="ECO:0000313" key="1">
    <source>
        <dbReference type="EMBL" id="CAL4932859.1"/>
    </source>
</evidence>
<dbReference type="SUPFAM" id="SSF81383">
    <property type="entry name" value="F-box domain"/>
    <property type="match status" value="1"/>
</dbReference>
<protein>
    <recommendedName>
        <fullName evidence="3">F-box protein</fullName>
    </recommendedName>
</protein>
<organism evidence="1 2">
    <name type="scientific">Urochloa decumbens</name>
    <dbReference type="NCBI Taxonomy" id="240449"/>
    <lineage>
        <taxon>Eukaryota</taxon>
        <taxon>Viridiplantae</taxon>
        <taxon>Streptophyta</taxon>
        <taxon>Embryophyta</taxon>
        <taxon>Tracheophyta</taxon>
        <taxon>Spermatophyta</taxon>
        <taxon>Magnoliopsida</taxon>
        <taxon>Liliopsida</taxon>
        <taxon>Poales</taxon>
        <taxon>Poaceae</taxon>
        <taxon>PACMAD clade</taxon>
        <taxon>Panicoideae</taxon>
        <taxon>Panicodae</taxon>
        <taxon>Paniceae</taxon>
        <taxon>Melinidinae</taxon>
        <taxon>Urochloa</taxon>
    </lineage>
</organism>
<keyword evidence="2" id="KW-1185">Reference proteome</keyword>
<dbReference type="PANTHER" id="PTHR32133:SF321">
    <property type="entry name" value="F-BOX DOMAIN-CONTAINING PROTEIN"/>
    <property type="match status" value="1"/>
</dbReference>
<name>A0ABC8Y0M1_9POAL</name>
<dbReference type="InterPro" id="IPR036047">
    <property type="entry name" value="F-box-like_dom_sf"/>
</dbReference>
<gene>
    <name evidence="1" type="ORF">URODEC1_LOCUS27832</name>
</gene>
<dbReference type="EMBL" id="OZ075125">
    <property type="protein sequence ID" value="CAL4932859.1"/>
    <property type="molecule type" value="Genomic_DNA"/>
</dbReference>
<evidence type="ECO:0000313" key="2">
    <source>
        <dbReference type="Proteomes" id="UP001497457"/>
    </source>
</evidence>
<reference evidence="1" key="1">
    <citation type="submission" date="2024-10" db="EMBL/GenBank/DDBJ databases">
        <authorList>
            <person name="Ryan C."/>
        </authorList>
    </citation>
    <scope>NUCLEOTIDE SEQUENCE [LARGE SCALE GENOMIC DNA]</scope>
</reference>
<dbReference type="Proteomes" id="UP001497457">
    <property type="component" value="Chromosome 15b"/>
</dbReference>
<proteinExistence type="predicted"/>
<dbReference type="AlphaFoldDB" id="A0ABC8Y0M1"/>
<dbReference type="PANTHER" id="PTHR32133">
    <property type="entry name" value="OS07G0120400 PROTEIN"/>
    <property type="match status" value="1"/>
</dbReference>
<sequence length="368" mass="41494">MGSSMSTTTPSSESIPDDALAEILLRVPPHPNCLARASLAGKGPRRVTTSPDFHRTFRKRHNSAPPPLLGFFHDDGDLPSNFLPVGDSPDRVSAAAFDPMEEEPGWRVVDSRHGRVLLRSPDRLRFLVWEPMAGRRSYVDVPPPDHAEHYKFSSAALVCTAAHEEEGHHIDCHDCPLSILFVRNVAYWTMAGAMGIQEGILAFELESQRLYQIGQPAYIFDAEHEHVQVMEEEGGRLGLVVACGLTLQLWVLLEYNGEGTERWEMQGEVYLDDDLFSGETMFEEYYLLWILGMDGSLVFLRTEVGIFEVDLLTEQSKRLWDGHEIEALYPYRSFYRQGIAQFSFFASVIHSSPACLASDYSVHTLCIR</sequence>
<accession>A0ABC8Y0M1</accession>
<evidence type="ECO:0008006" key="3">
    <source>
        <dbReference type="Google" id="ProtNLM"/>
    </source>
</evidence>